<accession>A0AAV4XCR6</accession>
<dbReference type="EMBL" id="BPLR01000145">
    <property type="protein sequence ID" value="GIY92488.1"/>
    <property type="molecule type" value="Genomic_DNA"/>
</dbReference>
<protein>
    <submittedName>
        <fullName evidence="1">Uncharacterized protein</fullName>
    </submittedName>
</protein>
<name>A0AAV4XCR6_CAEEX</name>
<keyword evidence="2" id="KW-1185">Reference proteome</keyword>
<organism evidence="1 2">
    <name type="scientific">Caerostris extrusa</name>
    <name type="common">Bark spider</name>
    <name type="synonym">Caerostris bankana</name>
    <dbReference type="NCBI Taxonomy" id="172846"/>
    <lineage>
        <taxon>Eukaryota</taxon>
        <taxon>Metazoa</taxon>
        <taxon>Ecdysozoa</taxon>
        <taxon>Arthropoda</taxon>
        <taxon>Chelicerata</taxon>
        <taxon>Arachnida</taxon>
        <taxon>Araneae</taxon>
        <taxon>Araneomorphae</taxon>
        <taxon>Entelegynae</taxon>
        <taxon>Araneoidea</taxon>
        <taxon>Araneidae</taxon>
        <taxon>Caerostris</taxon>
    </lineage>
</organism>
<evidence type="ECO:0000313" key="2">
    <source>
        <dbReference type="Proteomes" id="UP001054945"/>
    </source>
</evidence>
<gene>
    <name evidence="1" type="ORF">CEXT_203681</name>
</gene>
<evidence type="ECO:0000313" key="1">
    <source>
        <dbReference type="EMBL" id="GIY92488.1"/>
    </source>
</evidence>
<dbReference type="Proteomes" id="UP001054945">
    <property type="component" value="Unassembled WGS sequence"/>
</dbReference>
<reference evidence="1 2" key="1">
    <citation type="submission" date="2021-06" db="EMBL/GenBank/DDBJ databases">
        <title>Caerostris extrusa draft genome.</title>
        <authorList>
            <person name="Kono N."/>
            <person name="Arakawa K."/>
        </authorList>
    </citation>
    <scope>NUCLEOTIDE SEQUENCE [LARGE SCALE GENOMIC DNA]</scope>
</reference>
<sequence>MLTLKLNTKLSFVVFGVVKDLNFFSPDIQIRERNCRWCLGLETTKTNKENSLKSKIFLSFGMNNKLENPLSETLYSQGGITSRNAMLVESHLRNERSTQGKRVLHDSDLNKNQLLHAWPRGYF</sequence>
<comment type="caution">
    <text evidence="1">The sequence shown here is derived from an EMBL/GenBank/DDBJ whole genome shotgun (WGS) entry which is preliminary data.</text>
</comment>
<proteinExistence type="predicted"/>
<dbReference type="AlphaFoldDB" id="A0AAV4XCR6"/>